<dbReference type="AlphaFoldDB" id="A0A840EMN4"/>
<dbReference type="Pfam" id="PF08028">
    <property type="entry name" value="Acyl-CoA_dh_2"/>
    <property type="match status" value="1"/>
</dbReference>
<dbReference type="GO" id="GO:0050660">
    <property type="term" value="F:flavin adenine dinucleotide binding"/>
    <property type="evidence" value="ECO:0007669"/>
    <property type="project" value="InterPro"/>
</dbReference>
<evidence type="ECO:0000313" key="3">
    <source>
        <dbReference type="EMBL" id="MBB4119649.1"/>
    </source>
</evidence>
<proteinExistence type="predicted"/>
<dbReference type="InterPro" id="IPR009100">
    <property type="entry name" value="AcylCoA_DH/oxidase_NM_dom_sf"/>
</dbReference>
<keyword evidence="4" id="KW-1185">Reference proteome</keyword>
<organism evidence="3 4">
    <name type="scientific">Mesonia hippocampi</name>
    <dbReference type="NCBI Taxonomy" id="1628250"/>
    <lineage>
        <taxon>Bacteria</taxon>
        <taxon>Pseudomonadati</taxon>
        <taxon>Bacteroidota</taxon>
        <taxon>Flavobacteriia</taxon>
        <taxon>Flavobacteriales</taxon>
        <taxon>Flavobacteriaceae</taxon>
        <taxon>Mesonia</taxon>
    </lineage>
</organism>
<dbReference type="Gene3D" id="2.40.110.10">
    <property type="entry name" value="Butyryl-CoA Dehydrogenase, subunit A, domain 2"/>
    <property type="match status" value="1"/>
</dbReference>
<dbReference type="GO" id="GO:0016627">
    <property type="term" value="F:oxidoreductase activity, acting on the CH-CH group of donors"/>
    <property type="evidence" value="ECO:0007669"/>
    <property type="project" value="InterPro"/>
</dbReference>
<evidence type="ECO:0000256" key="1">
    <source>
        <dbReference type="ARBA" id="ARBA00023002"/>
    </source>
</evidence>
<dbReference type="InterPro" id="IPR037069">
    <property type="entry name" value="AcylCoA_DH/ox_N_sf"/>
</dbReference>
<dbReference type="Gene3D" id="1.20.140.10">
    <property type="entry name" value="Butyryl-CoA Dehydrogenase, subunit A, domain 3"/>
    <property type="match status" value="1"/>
</dbReference>
<protein>
    <submittedName>
        <fullName evidence="3">Alkylation response protein AidB-like acyl-CoA dehydrogenase</fullName>
    </submittedName>
</protein>
<dbReference type="InterPro" id="IPR013107">
    <property type="entry name" value="Acyl-CoA_DH_C"/>
</dbReference>
<gene>
    <name evidence="3" type="ORF">GGR32_001955</name>
</gene>
<dbReference type="RefSeq" id="WP_183477998.1">
    <property type="nucleotide sequence ID" value="NZ_JACIFO010000008.1"/>
</dbReference>
<evidence type="ECO:0000259" key="2">
    <source>
        <dbReference type="Pfam" id="PF08028"/>
    </source>
</evidence>
<keyword evidence="1" id="KW-0560">Oxidoreductase</keyword>
<feature type="domain" description="Acyl-CoA dehydrogenase C-terminal" evidence="2">
    <location>
        <begin position="246"/>
        <end position="337"/>
    </location>
</feature>
<sequence>MKQNQTLDYSIPKEELGLPRFNKKILNWIASENLWNIWVPKQYGGLELSFSQGLQKLKFLAKLDGSLGWCVTLCSGANYFIGNLPKKTADDIFLTPKQPVCFGGSGGLFGTAEKQGDFYNISGTWRYGTGAPYLTHFTLNAKITEQGKELTNNDGTPVFRSFIIPADRVNIIEDWNTMGLKATGTCSFKVDNLLVAKENSFIYNHFQLPQPIFKINFSLFADLTLWANYIGMAEHLQEEAIAITSSNALQHLTSEIEKANQQLEYFASEIEKTTHSNSFFTAEYIAKVHTTAASSVKNITKSIVEVFPLLGVKAARNGHVLNQIFCDYFTATQHHIFTKS</sequence>
<dbReference type="SUPFAM" id="SSF56645">
    <property type="entry name" value="Acyl-CoA dehydrogenase NM domain-like"/>
    <property type="match status" value="1"/>
</dbReference>
<dbReference type="Proteomes" id="UP000553034">
    <property type="component" value="Unassembled WGS sequence"/>
</dbReference>
<evidence type="ECO:0000313" key="4">
    <source>
        <dbReference type="Proteomes" id="UP000553034"/>
    </source>
</evidence>
<dbReference type="Gene3D" id="1.10.540.10">
    <property type="entry name" value="Acyl-CoA dehydrogenase/oxidase, N-terminal domain"/>
    <property type="match status" value="1"/>
</dbReference>
<accession>A0A840EMN4</accession>
<name>A0A840EMN4_9FLAO</name>
<dbReference type="EMBL" id="JACIFO010000008">
    <property type="protein sequence ID" value="MBB4119649.1"/>
    <property type="molecule type" value="Genomic_DNA"/>
</dbReference>
<reference evidence="3 4" key="1">
    <citation type="submission" date="2020-08" db="EMBL/GenBank/DDBJ databases">
        <title>Genomic Encyclopedia of Type Strains, Phase IV (KMG-IV): sequencing the most valuable type-strain genomes for metagenomic binning, comparative biology and taxonomic classification.</title>
        <authorList>
            <person name="Goeker M."/>
        </authorList>
    </citation>
    <scope>NUCLEOTIDE SEQUENCE [LARGE SCALE GENOMIC DNA]</scope>
    <source>
        <strain evidence="3 4">DSM 29568</strain>
    </source>
</reference>
<comment type="caution">
    <text evidence="3">The sequence shown here is derived from an EMBL/GenBank/DDBJ whole genome shotgun (WGS) entry which is preliminary data.</text>
</comment>
<dbReference type="InterPro" id="IPR046373">
    <property type="entry name" value="Acyl-CoA_Oxase/DH_mid-dom_sf"/>
</dbReference>